<evidence type="ECO:0008006" key="9">
    <source>
        <dbReference type="Google" id="ProtNLM"/>
    </source>
</evidence>
<feature type="signal peptide" evidence="6">
    <location>
        <begin position="1"/>
        <end position="18"/>
    </location>
</feature>
<evidence type="ECO:0000256" key="5">
    <source>
        <dbReference type="ARBA" id="ARBA00023004"/>
    </source>
</evidence>
<evidence type="ECO:0000313" key="8">
    <source>
        <dbReference type="Proteomes" id="UP001295423"/>
    </source>
</evidence>
<accession>A0AAD2CBQ4</accession>
<evidence type="ECO:0000256" key="6">
    <source>
        <dbReference type="SAM" id="SignalP"/>
    </source>
</evidence>
<dbReference type="PANTHER" id="PTHR10543">
    <property type="entry name" value="BETA-CAROTENE DIOXYGENASE"/>
    <property type="match status" value="1"/>
</dbReference>
<sequence length="635" mass="69660">MIFRQLFLSLAALQCASAFVTNNCYKFETRTLSASTADVGVQSTTQGDAPFDVDFEAYSKGYKTVFTEVPAAECTALPGGKIPSDLKGTYYRAGPAMFSAGSIAPPKTSIIQPRDGPPIPDGQNPKRMVQHPFDADGGVLGVTFQGNGETATARYRYVRTVAFTNERRKGQRLYKAMDSTRELGPNIGEGIGNDLHTPLFRHHLLPGLNKLRKNTSNTRTIFWGKRLLSMWEGGQPFKLDGLALSTEGRSQLGGVLKEADPMGSKMIIDPVKNRALLYGVRQDAKSSEVTVYEFDDSFRLIEQEEGKTSQNFPGFAMISDMAATENYSLFVQPQVSAAMQFLLVKEPGKVLTVEKAPATLHLVPRIGSGKEAKSISIPFDGVVEAEMQLINAYEDGDSITFDAIRMDGSHKTSSTKGTQWPFATTREEYVNTAAKRSLWRYTVDLRSNSVSKEMLTDTQCFFGVVNPKQSTLPHGPIYMAIGAMGNEVSPPQGVARFDPVTKTMDSWMPEGFEFCGEPMFAPKENAASDDDGYILTVLFNGKTEQSEMVILQSTDISAGPVGRIPLGVGIPHGLYGCFAADAEATWDGEEILRRAKLADKMESRGNRWNEVKSDFSGLGLRLDDMEEYFGDSFLS</sequence>
<gene>
    <name evidence="7" type="ORF">CYCCA115_LOCUS604</name>
</gene>
<dbReference type="AlphaFoldDB" id="A0AAD2CBQ4"/>
<keyword evidence="8" id="KW-1185">Reference proteome</keyword>
<comment type="similarity">
    <text evidence="2">Belongs to the carotenoid oxygenase family.</text>
</comment>
<organism evidence="7 8">
    <name type="scientific">Cylindrotheca closterium</name>
    <dbReference type="NCBI Taxonomy" id="2856"/>
    <lineage>
        <taxon>Eukaryota</taxon>
        <taxon>Sar</taxon>
        <taxon>Stramenopiles</taxon>
        <taxon>Ochrophyta</taxon>
        <taxon>Bacillariophyta</taxon>
        <taxon>Bacillariophyceae</taxon>
        <taxon>Bacillariophycidae</taxon>
        <taxon>Bacillariales</taxon>
        <taxon>Bacillariaceae</taxon>
        <taxon>Cylindrotheca</taxon>
    </lineage>
</organism>
<evidence type="ECO:0000256" key="1">
    <source>
        <dbReference type="ARBA" id="ARBA00001954"/>
    </source>
</evidence>
<keyword evidence="5" id="KW-0408">Iron</keyword>
<feature type="chain" id="PRO_5041929013" description="Carotenoid oxygenase" evidence="6">
    <location>
        <begin position="19"/>
        <end position="635"/>
    </location>
</feature>
<evidence type="ECO:0000256" key="3">
    <source>
        <dbReference type="ARBA" id="ARBA00022723"/>
    </source>
</evidence>
<reference evidence="7" key="1">
    <citation type="submission" date="2023-08" db="EMBL/GenBank/DDBJ databases">
        <authorList>
            <person name="Audoor S."/>
            <person name="Bilcke G."/>
        </authorList>
    </citation>
    <scope>NUCLEOTIDE SEQUENCE</scope>
</reference>
<name>A0AAD2CBQ4_9STRA</name>
<comment type="caution">
    <text evidence="7">The sequence shown here is derived from an EMBL/GenBank/DDBJ whole genome shotgun (WGS) entry which is preliminary data.</text>
</comment>
<dbReference type="PANTHER" id="PTHR10543:SF89">
    <property type="entry name" value="CAROTENOID 9,10(9',10')-CLEAVAGE DIOXYGENASE 1"/>
    <property type="match status" value="1"/>
</dbReference>
<dbReference type="GO" id="GO:0016121">
    <property type="term" value="P:carotene catabolic process"/>
    <property type="evidence" value="ECO:0007669"/>
    <property type="project" value="TreeGrafter"/>
</dbReference>
<keyword evidence="6" id="KW-0732">Signal</keyword>
<evidence type="ECO:0000256" key="2">
    <source>
        <dbReference type="ARBA" id="ARBA00006787"/>
    </source>
</evidence>
<dbReference type="GO" id="GO:0046872">
    <property type="term" value="F:metal ion binding"/>
    <property type="evidence" value="ECO:0007669"/>
    <property type="project" value="UniProtKB-KW"/>
</dbReference>
<dbReference type="Proteomes" id="UP001295423">
    <property type="component" value="Unassembled WGS sequence"/>
</dbReference>
<dbReference type="Pfam" id="PF03055">
    <property type="entry name" value="RPE65"/>
    <property type="match status" value="1"/>
</dbReference>
<evidence type="ECO:0000313" key="7">
    <source>
        <dbReference type="EMBL" id="CAJ1911662.1"/>
    </source>
</evidence>
<keyword evidence="3" id="KW-0479">Metal-binding</keyword>
<proteinExistence type="inferred from homology"/>
<comment type="cofactor">
    <cofactor evidence="1">
        <name>Fe(2+)</name>
        <dbReference type="ChEBI" id="CHEBI:29033"/>
    </cofactor>
</comment>
<evidence type="ECO:0000256" key="4">
    <source>
        <dbReference type="ARBA" id="ARBA00023002"/>
    </source>
</evidence>
<dbReference type="EMBL" id="CAKOGP040000001">
    <property type="protein sequence ID" value="CAJ1911662.1"/>
    <property type="molecule type" value="Genomic_DNA"/>
</dbReference>
<protein>
    <recommendedName>
        <fullName evidence="9">Carotenoid oxygenase</fullName>
    </recommendedName>
</protein>
<dbReference type="GO" id="GO:0010436">
    <property type="term" value="F:carotenoid dioxygenase activity"/>
    <property type="evidence" value="ECO:0007669"/>
    <property type="project" value="TreeGrafter"/>
</dbReference>
<keyword evidence="4" id="KW-0560">Oxidoreductase</keyword>
<dbReference type="InterPro" id="IPR004294">
    <property type="entry name" value="Carotenoid_Oase"/>
</dbReference>